<reference evidence="1 2" key="1">
    <citation type="journal article" date="2024" name="Chem. Sci.">
        <title>Discovery of megapolipeptins by genome mining of a Burkholderiales bacteria collection.</title>
        <authorList>
            <person name="Paulo B.S."/>
            <person name="Recchia M.J.J."/>
            <person name="Lee S."/>
            <person name="Fergusson C.H."/>
            <person name="Romanowski S.B."/>
            <person name="Hernandez A."/>
            <person name="Krull N."/>
            <person name="Liu D.Y."/>
            <person name="Cavanagh H."/>
            <person name="Bos A."/>
            <person name="Gray C.A."/>
            <person name="Murphy B.T."/>
            <person name="Linington R.G."/>
            <person name="Eustaquio A.S."/>
        </authorList>
    </citation>
    <scope>NUCLEOTIDE SEQUENCE [LARGE SCALE GENOMIC DNA]</scope>
    <source>
        <strain evidence="1 2">RL18-126-BIB-B</strain>
    </source>
</reference>
<gene>
    <name evidence="1" type="ORF">PQR01_11265</name>
</gene>
<accession>A0ACC7NE28</accession>
<protein>
    <submittedName>
        <fullName evidence="1">Uncharacterized protein</fullName>
    </submittedName>
</protein>
<evidence type="ECO:0000313" key="1">
    <source>
        <dbReference type="EMBL" id="MFM0104036.1"/>
    </source>
</evidence>
<sequence>MIDLKEQAGVAMNVRGQFSDPIVDPKVTLGALAFANDLGRALVRMKCGQDIRPDAVRRTTLLLAQLIRRSGKFNRGKFTGIDAEAMRERKAGQRIERSKVDIVERFALRLLVEWVDDQCVRCNGRGAIGRNVNPLPVSCVCPDCGGKGEQVTEERVPFAAHSNGRGGPIVYRERVRCERCLGRGVLITVPKKTEGRQICPCCGGDGRRQIDEAARAHALGVSLPVYRRSWVDHFSAMLAIIDKVDWRVVDTMRAQLRQ</sequence>
<dbReference type="EMBL" id="JAQQDW010000017">
    <property type="protein sequence ID" value="MFM0104036.1"/>
    <property type="molecule type" value="Genomic_DNA"/>
</dbReference>
<dbReference type="Proteomes" id="UP001629235">
    <property type="component" value="Unassembled WGS sequence"/>
</dbReference>
<proteinExistence type="predicted"/>
<keyword evidence="2" id="KW-1185">Reference proteome</keyword>
<comment type="caution">
    <text evidence="1">The sequence shown here is derived from an EMBL/GenBank/DDBJ whole genome shotgun (WGS) entry which is preliminary data.</text>
</comment>
<name>A0ACC7NE28_9BURK</name>
<organism evidence="1 2">
    <name type="scientific">Paraburkholderia rhynchosiae</name>
    <dbReference type="NCBI Taxonomy" id="487049"/>
    <lineage>
        <taxon>Bacteria</taxon>
        <taxon>Pseudomonadati</taxon>
        <taxon>Pseudomonadota</taxon>
        <taxon>Betaproteobacteria</taxon>
        <taxon>Burkholderiales</taxon>
        <taxon>Burkholderiaceae</taxon>
        <taxon>Paraburkholderia</taxon>
    </lineage>
</organism>
<evidence type="ECO:0000313" key="2">
    <source>
        <dbReference type="Proteomes" id="UP001629235"/>
    </source>
</evidence>